<dbReference type="SMART" id="SM00164">
    <property type="entry name" value="TBC"/>
    <property type="match status" value="1"/>
</dbReference>
<dbReference type="PROSITE" id="PS50086">
    <property type="entry name" value="TBC_RABGAP"/>
    <property type="match status" value="1"/>
</dbReference>
<organism evidence="3 4">
    <name type="scientific">Schistosoma bovis</name>
    <name type="common">Blood fluke</name>
    <dbReference type="NCBI Taxonomy" id="6184"/>
    <lineage>
        <taxon>Eukaryota</taxon>
        <taxon>Metazoa</taxon>
        <taxon>Spiralia</taxon>
        <taxon>Lophotrochozoa</taxon>
        <taxon>Platyhelminthes</taxon>
        <taxon>Trematoda</taxon>
        <taxon>Digenea</taxon>
        <taxon>Strigeidida</taxon>
        <taxon>Schistosomatoidea</taxon>
        <taxon>Schistosomatidae</taxon>
        <taxon>Schistosoma</taxon>
    </lineage>
</organism>
<dbReference type="GO" id="GO:0005886">
    <property type="term" value="C:plasma membrane"/>
    <property type="evidence" value="ECO:0007669"/>
    <property type="project" value="UniProtKB-ARBA"/>
</dbReference>
<accession>A0A430QEE0</accession>
<dbReference type="AlphaFoldDB" id="A0A430QEE0"/>
<dbReference type="InterPro" id="IPR050302">
    <property type="entry name" value="Rab_GAP_TBC_domain"/>
</dbReference>
<protein>
    <submittedName>
        <fullName evidence="3">TBC1 domain family member 10</fullName>
    </submittedName>
</protein>
<dbReference type="PANTHER" id="PTHR47219:SF4">
    <property type="entry name" value="TBC1 DOMAIN FAMILY MEMBER 10A"/>
    <property type="match status" value="1"/>
</dbReference>
<dbReference type="FunFam" id="1.10.8.270:FF:000007">
    <property type="entry name" value="TBC1 domain family member 10A"/>
    <property type="match status" value="1"/>
</dbReference>
<dbReference type="SUPFAM" id="SSF47923">
    <property type="entry name" value="Ypt/Rab-GAP domain of gyp1p"/>
    <property type="match status" value="2"/>
</dbReference>
<dbReference type="Gene3D" id="1.10.10.750">
    <property type="entry name" value="Ypt/Rab-GAP domain of gyp1p, domain 1"/>
    <property type="match status" value="1"/>
</dbReference>
<proteinExistence type="predicted"/>
<dbReference type="PANTHER" id="PTHR47219">
    <property type="entry name" value="RAB GTPASE-ACTIVATING PROTEIN 1-LIKE"/>
    <property type="match status" value="1"/>
</dbReference>
<dbReference type="STRING" id="6184.A0A430QEE0"/>
<dbReference type="InterPro" id="IPR000195">
    <property type="entry name" value="Rab-GAP-TBC_dom"/>
</dbReference>
<dbReference type="Proteomes" id="UP000290809">
    <property type="component" value="Unassembled WGS sequence"/>
</dbReference>
<sequence>MASEVFDEPANILMVNGAVDRYGFFEGEQFCETNTRKLSESALNKIRRKELKWQNMLTEWDKWMYYKTDRVRNQCRKGIAPAIRSRVWQYLCGSHRIMQMERGKYQVLLKMSGDPKTISQIKLDVDRQLPNHVLFATSHGNGKASLFNVLKAYSLLHPATGYCQAQAPIAAALLIHMPEEDAFWTFVCLCNRYMTDYFKSDLVNNLNALKRRLGDYNKMVRVKIELNMLFELVKKYQPDIYHHMVKCNTEPIYFAIDWFMCLYTRNLPWSTVLRIWDMFFFEGVKVLFRIALSIFQLLLGDSNSRRRLNSMDKLMESLRNLPKNIVGEHVLINHSFRYTFITKQELVKLYRTQLKSIELISSSSS</sequence>
<dbReference type="Gene3D" id="1.10.8.270">
    <property type="entry name" value="putative rabgap domain of human tbc1 domain family member 14 like domains"/>
    <property type="match status" value="1"/>
</dbReference>
<evidence type="ECO:0000313" key="3">
    <source>
        <dbReference type="EMBL" id="RTG86013.1"/>
    </source>
</evidence>
<dbReference type="GO" id="GO:0031267">
    <property type="term" value="F:small GTPase binding"/>
    <property type="evidence" value="ECO:0007669"/>
    <property type="project" value="TreeGrafter"/>
</dbReference>
<evidence type="ECO:0000313" key="4">
    <source>
        <dbReference type="Proteomes" id="UP000290809"/>
    </source>
</evidence>
<name>A0A430QEE0_SCHBO</name>
<dbReference type="EMBL" id="QMKO01001873">
    <property type="protein sequence ID" value="RTG86013.1"/>
    <property type="molecule type" value="Genomic_DNA"/>
</dbReference>
<reference evidence="3 4" key="1">
    <citation type="journal article" date="2019" name="PLoS Pathog.">
        <title>Genome sequence of the bovine parasite Schistosoma bovis Tanzania.</title>
        <authorList>
            <person name="Oey H."/>
            <person name="Zakrzewski M."/>
            <person name="Gobert G."/>
            <person name="Gravermann K."/>
            <person name="Stoye J."/>
            <person name="Jones M."/>
            <person name="Mcmanus D."/>
            <person name="Krause L."/>
        </authorList>
    </citation>
    <scope>NUCLEOTIDE SEQUENCE [LARGE SCALE GENOMIC DNA]</scope>
    <source>
        <strain evidence="3 4">TAN1997</strain>
    </source>
</reference>
<evidence type="ECO:0000259" key="2">
    <source>
        <dbReference type="PROSITE" id="PS50086"/>
    </source>
</evidence>
<keyword evidence="4" id="KW-1185">Reference proteome</keyword>
<dbReference type="Gene3D" id="1.10.472.80">
    <property type="entry name" value="Ypt/Rab-GAP domain of gyp1p, domain 3"/>
    <property type="match status" value="1"/>
</dbReference>
<dbReference type="InterPro" id="IPR035969">
    <property type="entry name" value="Rab-GAP_TBC_sf"/>
</dbReference>
<gene>
    <name evidence="3" type="ORF">DC041_0004887</name>
</gene>
<dbReference type="Pfam" id="PF00566">
    <property type="entry name" value="RabGAP-TBC"/>
    <property type="match status" value="1"/>
</dbReference>
<feature type="domain" description="Rab-GAP TBC" evidence="2">
    <location>
        <begin position="78"/>
        <end position="283"/>
    </location>
</feature>
<dbReference type="GO" id="GO:0005096">
    <property type="term" value="F:GTPase activator activity"/>
    <property type="evidence" value="ECO:0007669"/>
    <property type="project" value="UniProtKB-KW"/>
</dbReference>
<comment type="caution">
    <text evidence="3">The sequence shown here is derived from an EMBL/GenBank/DDBJ whole genome shotgun (WGS) entry which is preliminary data.</text>
</comment>
<dbReference type="FunFam" id="1.10.10.750:FF:000001">
    <property type="entry name" value="TBC1 domain family member 10A"/>
    <property type="match status" value="1"/>
</dbReference>
<dbReference type="FunFam" id="1.10.472.80:FF:000008">
    <property type="entry name" value="TBC1 domain family member 10A"/>
    <property type="match status" value="1"/>
</dbReference>
<evidence type="ECO:0000256" key="1">
    <source>
        <dbReference type="ARBA" id="ARBA00022468"/>
    </source>
</evidence>
<keyword evidence="1" id="KW-0343">GTPase activation</keyword>